<dbReference type="SUPFAM" id="SSF48264">
    <property type="entry name" value="Cytochrome P450"/>
    <property type="match status" value="1"/>
</dbReference>
<evidence type="ECO:0000313" key="9">
    <source>
        <dbReference type="Proteomes" id="UP001479436"/>
    </source>
</evidence>
<organism evidence="8 9">
    <name type="scientific">Basidiobolus ranarum</name>
    <dbReference type="NCBI Taxonomy" id="34480"/>
    <lineage>
        <taxon>Eukaryota</taxon>
        <taxon>Fungi</taxon>
        <taxon>Fungi incertae sedis</taxon>
        <taxon>Zoopagomycota</taxon>
        <taxon>Entomophthoromycotina</taxon>
        <taxon>Basidiobolomycetes</taxon>
        <taxon>Basidiobolales</taxon>
        <taxon>Basidiobolaceae</taxon>
        <taxon>Basidiobolus</taxon>
    </lineage>
</organism>
<dbReference type="Pfam" id="PF00067">
    <property type="entry name" value="p450"/>
    <property type="match status" value="1"/>
</dbReference>
<comment type="caution">
    <text evidence="8">The sequence shown here is derived from an EMBL/GenBank/DDBJ whole genome shotgun (WGS) entry which is preliminary data.</text>
</comment>
<sequence length="365" mass="42153">MSTPLAFSGLLTTIAIALVPIYLIYKWVQPPSYLKDVPGLSVMTVLKGLFSKEGFSLTLRNNLQPILEEHKIAKVYFGAMWVVFLSDPEDCKKICSQTEVFPKFQIFNNNKNHFLFKFFGVNVVGANGEEWKNHRKVTNPAFRRPWPTKLFAESVYNLFDAIDKHIGQTQDAHDLMQRMTLDVLGQGLFEYDFKALKNHDSQRLKLYNALMKGIFDPILSFFPILAKLPLLRIKKLKAHMEEFNTLLYSILEDKKREYQEKLANDTFNERSADLLTLMIKATYEDQHLTDDELRSNLLVFFIAGHDTTANSLSSILCYLALYPKYQEKAREEARSILGDDPRVYPTFEQQAKELPFINAIIKEAM</sequence>
<dbReference type="InterPro" id="IPR050196">
    <property type="entry name" value="Cytochrome_P450_Monoox"/>
</dbReference>
<dbReference type="PRINTS" id="PR00463">
    <property type="entry name" value="EP450I"/>
</dbReference>
<keyword evidence="7" id="KW-0812">Transmembrane</keyword>
<evidence type="ECO:0000313" key="8">
    <source>
        <dbReference type="EMBL" id="KAK9670762.1"/>
    </source>
</evidence>
<dbReference type="PANTHER" id="PTHR24291">
    <property type="entry name" value="CYTOCHROME P450 FAMILY 4"/>
    <property type="match status" value="1"/>
</dbReference>
<reference evidence="8 9" key="1">
    <citation type="submission" date="2023-04" db="EMBL/GenBank/DDBJ databases">
        <title>Genome of Basidiobolus ranarum AG-B5.</title>
        <authorList>
            <person name="Stajich J.E."/>
            <person name="Carter-House D."/>
            <person name="Gryganskyi A."/>
        </authorList>
    </citation>
    <scope>NUCLEOTIDE SEQUENCE [LARGE SCALE GENOMIC DNA]</scope>
    <source>
        <strain evidence="8 9">AG-B5</strain>
    </source>
</reference>
<evidence type="ECO:0000256" key="2">
    <source>
        <dbReference type="ARBA" id="ARBA00022617"/>
    </source>
</evidence>
<evidence type="ECO:0000256" key="5">
    <source>
        <dbReference type="ARBA" id="ARBA00023004"/>
    </source>
</evidence>
<evidence type="ECO:0000256" key="1">
    <source>
        <dbReference type="ARBA" id="ARBA00010617"/>
    </source>
</evidence>
<dbReference type="PANTHER" id="PTHR24291:SF50">
    <property type="entry name" value="BIFUNCTIONAL ALBAFLAVENONE MONOOXYGENASE_TERPENE SYNTHASE"/>
    <property type="match status" value="1"/>
</dbReference>
<evidence type="ECO:0000256" key="6">
    <source>
        <dbReference type="ARBA" id="ARBA00023033"/>
    </source>
</evidence>
<keyword evidence="7" id="KW-0472">Membrane</keyword>
<keyword evidence="6" id="KW-0503">Monooxygenase</keyword>
<keyword evidence="5" id="KW-0408">Iron</keyword>
<comment type="similarity">
    <text evidence="1">Belongs to the cytochrome P450 family.</text>
</comment>
<evidence type="ECO:0008006" key="10">
    <source>
        <dbReference type="Google" id="ProtNLM"/>
    </source>
</evidence>
<feature type="transmembrane region" description="Helical" evidence="7">
    <location>
        <begin position="6"/>
        <end position="25"/>
    </location>
</feature>
<keyword evidence="3" id="KW-0479">Metal-binding</keyword>
<gene>
    <name evidence="8" type="ORF">K7432_017511</name>
</gene>
<dbReference type="EMBL" id="JASJQH010010765">
    <property type="protein sequence ID" value="KAK9670762.1"/>
    <property type="molecule type" value="Genomic_DNA"/>
</dbReference>
<proteinExistence type="inferred from homology"/>
<accession>A0ABR2VK94</accession>
<feature type="non-terminal residue" evidence="8">
    <location>
        <position position="365"/>
    </location>
</feature>
<keyword evidence="7" id="KW-1133">Transmembrane helix</keyword>
<dbReference type="InterPro" id="IPR036396">
    <property type="entry name" value="Cyt_P450_sf"/>
</dbReference>
<evidence type="ECO:0000256" key="3">
    <source>
        <dbReference type="ARBA" id="ARBA00022723"/>
    </source>
</evidence>
<name>A0ABR2VK94_9FUNG</name>
<dbReference type="InterPro" id="IPR002401">
    <property type="entry name" value="Cyt_P450_E_grp-I"/>
</dbReference>
<keyword evidence="4" id="KW-0560">Oxidoreductase</keyword>
<keyword evidence="9" id="KW-1185">Reference proteome</keyword>
<evidence type="ECO:0000256" key="4">
    <source>
        <dbReference type="ARBA" id="ARBA00023002"/>
    </source>
</evidence>
<evidence type="ECO:0000256" key="7">
    <source>
        <dbReference type="SAM" id="Phobius"/>
    </source>
</evidence>
<dbReference type="Gene3D" id="1.10.630.10">
    <property type="entry name" value="Cytochrome P450"/>
    <property type="match status" value="1"/>
</dbReference>
<dbReference type="Proteomes" id="UP001479436">
    <property type="component" value="Unassembled WGS sequence"/>
</dbReference>
<dbReference type="InterPro" id="IPR001128">
    <property type="entry name" value="Cyt_P450"/>
</dbReference>
<protein>
    <recommendedName>
        <fullName evidence="10">Cytochrome P450</fullName>
    </recommendedName>
</protein>
<keyword evidence="2" id="KW-0349">Heme</keyword>